<sequence>MDIKRGRKRVAELVREINSHNYQYYMEDNPVISDAEYDALMRELKELEEKYPSLKRPDSPTQRVGGQPIESFVTVEHSRPMLSLENGYSEEDVREFDQRMRKLLGVSEIEYAVELKMDGVAISLIYEDGRFVRAVTRGDGYQGDDITENGRTISVVPLQVGYQKPLEVRGEAYIRKDDFLRI</sequence>
<evidence type="ECO:0000313" key="11">
    <source>
        <dbReference type="Proteomes" id="UP000230392"/>
    </source>
</evidence>
<dbReference type="InterPro" id="IPR018239">
    <property type="entry name" value="DNA_ligase_AS"/>
</dbReference>
<dbReference type="Proteomes" id="UP000230392">
    <property type="component" value="Unassembled WGS sequence"/>
</dbReference>
<keyword evidence="6" id="KW-0460">Magnesium</keyword>
<evidence type="ECO:0000256" key="4">
    <source>
        <dbReference type="ARBA" id="ARBA00022763"/>
    </source>
</evidence>
<proteinExistence type="predicted"/>
<organism evidence="10 11">
    <name type="scientific">bacterium (Candidatus Ratteibacteria) CG23_combo_of_CG06-09_8_20_14_all_48_7</name>
    <dbReference type="NCBI Taxonomy" id="2014292"/>
    <lineage>
        <taxon>Bacteria</taxon>
        <taxon>Candidatus Ratteibacteria</taxon>
    </lineage>
</organism>
<dbReference type="Gene3D" id="1.10.287.610">
    <property type="entry name" value="Helix hairpin bin"/>
    <property type="match status" value="1"/>
</dbReference>
<evidence type="ECO:0000256" key="2">
    <source>
        <dbReference type="ARBA" id="ARBA00022705"/>
    </source>
</evidence>
<name>A0A2G9Y8J1_9BACT</name>
<keyword evidence="2" id="KW-0235">DNA replication</keyword>
<dbReference type="InterPro" id="IPR013839">
    <property type="entry name" value="DNAligase_adenylation"/>
</dbReference>
<evidence type="ECO:0000256" key="7">
    <source>
        <dbReference type="ARBA" id="ARBA00023027"/>
    </source>
</evidence>
<keyword evidence="5" id="KW-0862">Zinc</keyword>
<dbReference type="FunFam" id="1.10.287.610:FF:000002">
    <property type="entry name" value="DNA ligase"/>
    <property type="match status" value="1"/>
</dbReference>
<dbReference type="GO" id="GO:0005829">
    <property type="term" value="C:cytosol"/>
    <property type="evidence" value="ECO:0007669"/>
    <property type="project" value="TreeGrafter"/>
</dbReference>
<dbReference type="PROSITE" id="PS01055">
    <property type="entry name" value="DNA_LIGASE_N1"/>
    <property type="match status" value="1"/>
</dbReference>
<dbReference type="Pfam" id="PF22745">
    <property type="entry name" value="Nlig-Ia"/>
    <property type="match status" value="1"/>
</dbReference>
<feature type="non-terminal residue" evidence="10">
    <location>
        <position position="182"/>
    </location>
</feature>
<dbReference type="GO" id="GO:0006281">
    <property type="term" value="P:DNA repair"/>
    <property type="evidence" value="ECO:0007669"/>
    <property type="project" value="UniProtKB-KW"/>
</dbReference>
<evidence type="ECO:0000256" key="8">
    <source>
        <dbReference type="ARBA" id="ARBA00023204"/>
    </source>
</evidence>
<evidence type="ECO:0000256" key="3">
    <source>
        <dbReference type="ARBA" id="ARBA00022723"/>
    </source>
</evidence>
<dbReference type="EMBL" id="PCRF01000272">
    <property type="protein sequence ID" value="PIP15549.1"/>
    <property type="molecule type" value="Genomic_DNA"/>
</dbReference>
<dbReference type="GO" id="GO:0006260">
    <property type="term" value="P:DNA replication"/>
    <property type="evidence" value="ECO:0007669"/>
    <property type="project" value="UniProtKB-KW"/>
</dbReference>
<evidence type="ECO:0000256" key="1">
    <source>
        <dbReference type="ARBA" id="ARBA00022598"/>
    </source>
</evidence>
<accession>A0A2G9Y8J1</accession>
<keyword evidence="7" id="KW-0520">NAD</keyword>
<keyword evidence="4" id="KW-0227">DNA damage</keyword>
<evidence type="ECO:0000259" key="9">
    <source>
        <dbReference type="SMART" id="SM00532"/>
    </source>
</evidence>
<keyword evidence="1 10" id="KW-0436">Ligase</keyword>
<evidence type="ECO:0000313" key="10">
    <source>
        <dbReference type="EMBL" id="PIP15549.1"/>
    </source>
</evidence>
<dbReference type="SMART" id="SM00532">
    <property type="entry name" value="LIGANc"/>
    <property type="match status" value="1"/>
</dbReference>
<keyword evidence="3" id="KW-0479">Metal-binding</keyword>
<dbReference type="PANTHER" id="PTHR23389">
    <property type="entry name" value="CHROMOSOME TRANSMISSION FIDELITY FACTOR 18"/>
    <property type="match status" value="1"/>
</dbReference>
<dbReference type="GO" id="GO:0003911">
    <property type="term" value="F:DNA ligase (NAD+) activity"/>
    <property type="evidence" value="ECO:0007669"/>
    <property type="project" value="InterPro"/>
</dbReference>
<dbReference type="InterPro" id="IPR013840">
    <property type="entry name" value="DNAligase_N"/>
</dbReference>
<evidence type="ECO:0000256" key="5">
    <source>
        <dbReference type="ARBA" id="ARBA00022833"/>
    </source>
</evidence>
<dbReference type="Gene3D" id="3.30.470.30">
    <property type="entry name" value="DNA ligase/mRNA capping enzyme"/>
    <property type="match status" value="1"/>
</dbReference>
<dbReference type="AlphaFoldDB" id="A0A2G9Y8J1"/>
<gene>
    <name evidence="10" type="ORF">COX46_05565</name>
</gene>
<dbReference type="SUPFAM" id="SSF56091">
    <property type="entry name" value="DNA ligase/mRNA capping enzyme, catalytic domain"/>
    <property type="match status" value="1"/>
</dbReference>
<dbReference type="PANTHER" id="PTHR23389:SF9">
    <property type="entry name" value="DNA LIGASE"/>
    <property type="match status" value="1"/>
</dbReference>
<feature type="domain" description="NAD-dependent DNA ligase N-terminal" evidence="9">
    <location>
        <begin position="5"/>
        <end position="182"/>
    </location>
</feature>
<protein>
    <submittedName>
        <fullName evidence="10">DNA ligase (NAD(+)) LigA</fullName>
    </submittedName>
</protein>
<keyword evidence="8" id="KW-0234">DNA repair</keyword>
<comment type="caution">
    <text evidence="10">The sequence shown here is derived from an EMBL/GenBank/DDBJ whole genome shotgun (WGS) entry which is preliminary data.</text>
</comment>
<reference evidence="10 11" key="1">
    <citation type="submission" date="2017-09" db="EMBL/GenBank/DDBJ databases">
        <title>Depth-based differentiation of microbial function through sediment-hosted aquifers and enrichment of novel symbionts in the deep terrestrial subsurface.</title>
        <authorList>
            <person name="Probst A.J."/>
            <person name="Ladd B."/>
            <person name="Jarett J.K."/>
            <person name="Geller-Mcgrath D.E."/>
            <person name="Sieber C.M."/>
            <person name="Emerson J.B."/>
            <person name="Anantharaman K."/>
            <person name="Thomas B.C."/>
            <person name="Malmstrom R."/>
            <person name="Stieglmeier M."/>
            <person name="Klingl A."/>
            <person name="Woyke T."/>
            <person name="Ryan C.M."/>
            <person name="Banfield J.F."/>
        </authorList>
    </citation>
    <scope>NUCLEOTIDE SEQUENCE [LARGE SCALE GENOMIC DNA]</scope>
    <source>
        <strain evidence="10">CG23_combo_of_CG06-09_8_20_14_all_48_7</strain>
    </source>
</reference>
<evidence type="ECO:0000256" key="6">
    <source>
        <dbReference type="ARBA" id="ARBA00022842"/>
    </source>
</evidence>
<dbReference type="Pfam" id="PF01653">
    <property type="entry name" value="DNA_ligase_aden"/>
    <property type="match status" value="1"/>
</dbReference>
<dbReference type="GO" id="GO:0046872">
    <property type="term" value="F:metal ion binding"/>
    <property type="evidence" value="ECO:0007669"/>
    <property type="project" value="UniProtKB-KW"/>
</dbReference>